<name>A0A5N6VZE1_9EURO</name>
<sequence length="101" mass="11150">MPGEVLSRLNGPWTSGYTSLTFFVAEMELVFGISQLAKLSGLRVVVLWWYLFCGDKNRRVVGLCQPGECTGMSSIRTTFALFVAFSAAFAVFIVCEGLRKV</sequence>
<evidence type="ECO:0000313" key="3">
    <source>
        <dbReference type="Proteomes" id="UP000325433"/>
    </source>
</evidence>
<dbReference type="EMBL" id="ML738323">
    <property type="protein sequence ID" value="KAE8313702.1"/>
    <property type="molecule type" value="Genomic_DNA"/>
</dbReference>
<dbReference type="AlphaFoldDB" id="A0A5N6VZE1"/>
<keyword evidence="3" id="KW-1185">Reference proteome</keyword>
<evidence type="ECO:0000256" key="1">
    <source>
        <dbReference type="SAM" id="Phobius"/>
    </source>
</evidence>
<accession>A0A5N6VZE1</accession>
<feature type="transmembrane region" description="Helical" evidence="1">
    <location>
        <begin position="73"/>
        <end position="94"/>
    </location>
</feature>
<gene>
    <name evidence="2" type="ORF">BDV41DRAFT_535798</name>
</gene>
<keyword evidence="1" id="KW-0472">Membrane</keyword>
<protein>
    <submittedName>
        <fullName evidence="2">Uncharacterized protein</fullName>
    </submittedName>
</protein>
<keyword evidence="1" id="KW-0812">Transmembrane</keyword>
<reference evidence="3" key="1">
    <citation type="submission" date="2019-04" db="EMBL/GenBank/DDBJ databases">
        <title>Friends and foes A comparative genomics studyof 23 Aspergillus species from section Flavi.</title>
        <authorList>
            <consortium name="DOE Joint Genome Institute"/>
            <person name="Kjaerbolling I."/>
            <person name="Vesth T."/>
            <person name="Frisvad J.C."/>
            <person name="Nybo J.L."/>
            <person name="Theobald S."/>
            <person name="Kildgaard S."/>
            <person name="Isbrandt T."/>
            <person name="Kuo A."/>
            <person name="Sato A."/>
            <person name="Lyhne E.K."/>
            <person name="Kogle M.E."/>
            <person name="Wiebenga A."/>
            <person name="Kun R.S."/>
            <person name="Lubbers R.J."/>
            <person name="Makela M.R."/>
            <person name="Barry K."/>
            <person name="Chovatia M."/>
            <person name="Clum A."/>
            <person name="Daum C."/>
            <person name="Haridas S."/>
            <person name="He G."/>
            <person name="LaButti K."/>
            <person name="Lipzen A."/>
            <person name="Mondo S."/>
            <person name="Riley R."/>
            <person name="Salamov A."/>
            <person name="Simmons B.A."/>
            <person name="Magnuson J.K."/>
            <person name="Henrissat B."/>
            <person name="Mortensen U.H."/>
            <person name="Larsen T.O."/>
            <person name="Devries R.P."/>
            <person name="Grigoriev I.V."/>
            <person name="Machida M."/>
            <person name="Baker S.E."/>
            <person name="Andersen M.R."/>
        </authorList>
    </citation>
    <scope>NUCLEOTIDE SEQUENCE [LARGE SCALE GENOMIC DNA]</scope>
    <source>
        <strain evidence="3">CBS 130015</strain>
    </source>
</reference>
<organism evidence="2 3">
    <name type="scientific">Aspergillus transmontanensis</name>
    <dbReference type="NCBI Taxonomy" id="1034304"/>
    <lineage>
        <taxon>Eukaryota</taxon>
        <taxon>Fungi</taxon>
        <taxon>Dikarya</taxon>
        <taxon>Ascomycota</taxon>
        <taxon>Pezizomycotina</taxon>
        <taxon>Eurotiomycetes</taxon>
        <taxon>Eurotiomycetidae</taxon>
        <taxon>Eurotiales</taxon>
        <taxon>Aspergillaceae</taxon>
        <taxon>Aspergillus</taxon>
        <taxon>Aspergillus subgen. Circumdati</taxon>
    </lineage>
</organism>
<proteinExistence type="predicted"/>
<keyword evidence="1" id="KW-1133">Transmembrane helix</keyword>
<dbReference type="Proteomes" id="UP000325433">
    <property type="component" value="Unassembled WGS sequence"/>
</dbReference>
<feature type="transmembrane region" description="Helical" evidence="1">
    <location>
        <begin position="29"/>
        <end position="52"/>
    </location>
</feature>
<evidence type="ECO:0000313" key="2">
    <source>
        <dbReference type="EMBL" id="KAE8313702.1"/>
    </source>
</evidence>